<dbReference type="RefSeq" id="WP_194749711.1">
    <property type="nucleotide sequence ID" value="NZ_JBHTJW010000001.1"/>
</dbReference>
<evidence type="ECO:0000256" key="1">
    <source>
        <dbReference type="ARBA" id="ARBA00022475"/>
    </source>
</evidence>
<dbReference type="Pfam" id="PF06835">
    <property type="entry name" value="LptC"/>
    <property type="match status" value="1"/>
</dbReference>
<dbReference type="InterPro" id="IPR052363">
    <property type="entry name" value="LPS_export_LptC"/>
</dbReference>
<sequence>MLKHPILLPIALMLLLALLTFWINQNVQEQALKMNILNRQAPDYMLYNFVSTRTDASGNTKYVLAAAKMRHFPANDYTELQRPRFTQFGLNKPYTQIYGQQGRVSANGKLVEFSKQVKVIRQASATKPETQMQTERLWLEPDTEVAHTDQPVVIRQKPATVITGTGMRFDNRADTMQLFNRVHVHYERPPVASNLASPAQASNTERQ</sequence>
<keyword evidence="1" id="KW-1003">Cell membrane</keyword>
<keyword evidence="4 6" id="KW-1133">Transmembrane helix</keyword>
<dbReference type="Gene3D" id="2.60.450.10">
    <property type="entry name" value="Lipopolysaccharide (LPS) transport protein A like domain"/>
    <property type="match status" value="1"/>
</dbReference>
<keyword evidence="8" id="KW-1185">Reference proteome</keyword>
<dbReference type="InterPro" id="IPR010664">
    <property type="entry name" value="LipoPS_assembly_LptC-rel"/>
</dbReference>
<evidence type="ECO:0000313" key="8">
    <source>
        <dbReference type="Proteomes" id="UP001597106"/>
    </source>
</evidence>
<dbReference type="EMBL" id="JBHTJW010000001">
    <property type="protein sequence ID" value="MFD0928230.1"/>
    <property type="molecule type" value="Genomic_DNA"/>
</dbReference>
<evidence type="ECO:0000256" key="5">
    <source>
        <dbReference type="ARBA" id="ARBA00023136"/>
    </source>
</evidence>
<dbReference type="InterPro" id="IPR026265">
    <property type="entry name" value="LptC"/>
</dbReference>
<dbReference type="PANTHER" id="PTHR37481">
    <property type="entry name" value="LIPOPOLYSACCHARIDE EXPORT SYSTEM PROTEIN LPTC"/>
    <property type="match status" value="1"/>
</dbReference>
<keyword evidence="5 6" id="KW-0472">Membrane</keyword>
<protein>
    <submittedName>
        <fullName evidence="7">LPS export ABC transporter periplasmic protein LptC</fullName>
    </submittedName>
</protein>
<dbReference type="PANTHER" id="PTHR37481:SF1">
    <property type="entry name" value="LIPOPOLYSACCHARIDE EXPORT SYSTEM PROTEIN LPTC"/>
    <property type="match status" value="1"/>
</dbReference>
<keyword evidence="2" id="KW-0997">Cell inner membrane</keyword>
<name>A0ABW3GES5_9PROT</name>
<gene>
    <name evidence="7" type="primary">lptC</name>
    <name evidence="7" type="ORF">ACFQ1T_00420</name>
</gene>
<feature type="transmembrane region" description="Helical" evidence="6">
    <location>
        <begin position="6"/>
        <end position="24"/>
    </location>
</feature>
<evidence type="ECO:0000256" key="2">
    <source>
        <dbReference type="ARBA" id="ARBA00022519"/>
    </source>
</evidence>
<keyword evidence="3 6" id="KW-0812">Transmembrane</keyword>
<reference evidence="8" key="1">
    <citation type="journal article" date="2019" name="Int. J. Syst. Evol. Microbiol.">
        <title>The Global Catalogue of Microorganisms (GCM) 10K type strain sequencing project: providing services to taxonomists for standard genome sequencing and annotation.</title>
        <authorList>
            <consortium name="The Broad Institute Genomics Platform"/>
            <consortium name="The Broad Institute Genome Sequencing Center for Infectious Disease"/>
            <person name="Wu L."/>
            <person name="Ma J."/>
        </authorList>
    </citation>
    <scope>NUCLEOTIDE SEQUENCE [LARGE SCALE GENOMIC DNA]</scope>
    <source>
        <strain evidence="8">CCUG 59685</strain>
    </source>
</reference>
<dbReference type="NCBIfam" id="TIGR04409">
    <property type="entry name" value="LptC_YrbK"/>
    <property type="match status" value="1"/>
</dbReference>
<evidence type="ECO:0000313" key="7">
    <source>
        <dbReference type="EMBL" id="MFD0928230.1"/>
    </source>
</evidence>
<accession>A0ABW3GES5</accession>
<evidence type="ECO:0000256" key="6">
    <source>
        <dbReference type="SAM" id="Phobius"/>
    </source>
</evidence>
<comment type="caution">
    <text evidence="7">The sequence shown here is derived from an EMBL/GenBank/DDBJ whole genome shotgun (WGS) entry which is preliminary data.</text>
</comment>
<proteinExistence type="predicted"/>
<evidence type="ECO:0000256" key="4">
    <source>
        <dbReference type="ARBA" id="ARBA00022989"/>
    </source>
</evidence>
<dbReference type="Proteomes" id="UP001597106">
    <property type="component" value="Unassembled WGS sequence"/>
</dbReference>
<evidence type="ECO:0000256" key="3">
    <source>
        <dbReference type="ARBA" id="ARBA00022692"/>
    </source>
</evidence>
<organism evidence="7 8">
    <name type="scientific">Methylophilus glucosoxydans</name>
    <dbReference type="NCBI Taxonomy" id="752553"/>
    <lineage>
        <taxon>Bacteria</taxon>
        <taxon>Pseudomonadati</taxon>
        <taxon>Pseudomonadota</taxon>
        <taxon>Betaproteobacteria</taxon>
        <taxon>Nitrosomonadales</taxon>
        <taxon>Methylophilaceae</taxon>
        <taxon>Methylophilus</taxon>
    </lineage>
</organism>